<gene>
    <name evidence="3" type="ORF">C448_08669</name>
</gene>
<dbReference type="EMBL" id="AOMC01000109">
    <property type="protein sequence ID" value="EMA44333.1"/>
    <property type="molecule type" value="Genomic_DNA"/>
</dbReference>
<dbReference type="AlphaFoldDB" id="M0MG51"/>
<name>M0MG51_HALMO</name>
<evidence type="ECO:0000313" key="4">
    <source>
        <dbReference type="Proteomes" id="UP000011568"/>
    </source>
</evidence>
<dbReference type="PATRIC" id="fig|931277.6.peg.1701"/>
<comment type="caution">
    <text evidence="3">The sequence shown here is derived from an EMBL/GenBank/DDBJ whole genome shotgun (WGS) entry which is preliminary data.</text>
</comment>
<dbReference type="InterPro" id="IPR029069">
    <property type="entry name" value="HotDog_dom_sf"/>
</dbReference>
<dbReference type="eggNOG" id="arCOG00773">
    <property type="taxonomic scope" value="Archaea"/>
</dbReference>
<dbReference type="InterPro" id="IPR006683">
    <property type="entry name" value="Thioestr_dom"/>
</dbReference>
<dbReference type="InterPro" id="IPR040170">
    <property type="entry name" value="Cytosol_ACT"/>
</dbReference>
<evidence type="ECO:0000313" key="3">
    <source>
        <dbReference type="EMBL" id="EMA44333.1"/>
    </source>
</evidence>
<dbReference type="CDD" id="cd03442">
    <property type="entry name" value="BFIT_BACH"/>
    <property type="match status" value="1"/>
</dbReference>
<dbReference type="STRING" id="931277.C448_08669"/>
<dbReference type="SUPFAM" id="SSF54637">
    <property type="entry name" value="Thioesterase/thiol ester dehydrase-isomerase"/>
    <property type="match status" value="1"/>
</dbReference>
<accession>M0MG51</accession>
<dbReference type="GO" id="GO:0052816">
    <property type="term" value="F:long-chain fatty acyl-CoA hydrolase activity"/>
    <property type="evidence" value="ECO:0007669"/>
    <property type="project" value="TreeGrafter"/>
</dbReference>
<keyword evidence="4" id="KW-1185">Reference proteome</keyword>
<dbReference type="InterPro" id="IPR033120">
    <property type="entry name" value="HOTDOG_ACOT"/>
</dbReference>
<evidence type="ECO:0000259" key="2">
    <source>
        <dbReference type="PROSITE" id="PS51770"/>
    </source>
</evidence>
<dbReference type="Pfam" id="PF03061">
    <property type="entry name" value="4HBT"/>
    <property type="match status" value="1"/>
</dbReference>
<dbReference type="Gene3D" id="3.10.129.10">
    <property type="entry name" value="Hotdog Thioesterase"/>
    <property type="match status" value="1"/>
</dbReference>
<protein>
    <submittedName>
        <fullName evidence="3">Acyl-CoA hydrolase</fullName>
    </submittedName>
</protein>
<dbReference type="PROSITE" id="PS51770">
    <property type="entry name" value="HOTDOG_ACOT"/>
    <property type="match status" value="1"/>
</dbReference>
<dbReference type="GO" id="GO:0005829">
    <property type="term" value="C:cytosol"/>
    <property type="evidence" value="ECO:0007669"/>
    <property type="project" value="TreeGrafter"/>
</dbReference>
<dbReference type="PANTHER" id="PTHR11049">
    <property type="entry name" value="ACYL COENZYME A THIOESTER HYDROLASE"/>
    <property type="match status" value="1"/>
</dbReference>
<dbReference type="OrthoDB" id="15030at2157"/>
<dbReference type="GO" id="GO:0009062">
    <property type="term" value="P:fatty acid catabolic process"/>
    <property type="evidence" value="ECO:0007669"/>
    <property type="project" value="TreeGrafter"/>
</dbReference>
<dbReference type="Proteomes" id="UP000011568">
    <property type="component" value="Unassembled WGS sequence"/>
</dbReference>
<keyword evidence="1 3" id="KW-0378">Hydrolase</keyword>
<evidence type="ECO:0000256" key="1">
    <source>
        <dbReference type="ARBA" id="ARBA00022801"/>
    </source>
</evidence>
<dbReference type="PANTHER" id="PTHR11049:SF24">
    <property type="entry name" value="CYTOSOLIC ACYL COENZYME A THIOESTER HYDROLASE"/>
    <property type="match status" value="1"/>
</dbReference>
<organism evidence="3 4">
    <name type="scientific">Halococcus morrhuae DSM 1307</name>
    <dbReference type="NCBI Taxonomy" id="931277"/>
    <lineage>
        <taxon>Archaea</taxon>
        <taxon>Methanobacteriati</taxon>
        <taxon>Methanobacteriota</taxon>
        <taxon>Stenosarchaea group</taxon>
        <taxon>Halobacteria</taxon>
        <taxon>Halobacteriales</taxon>
        <taxon>Halococcaceae</taxon>
        <taxon>Halococcus</taxon>
    </lineage>
</organism>
<dbReference type="GO" id="GO:0006637">
    <property type="term" value="P:acyl-CoA metabolic process"/>
    <property type="evidence" value="ECO:0007669"/>
    <property type="project" value="TreeGrafter"/>
</dbReference>
<feature type="domain" description="HotDog ACOT-type" evidence="2">
    <location>
        <begin position="31"/>
        <end position="143"/>
    </location>
</feature>
<proteinExistence type="predicted"/>
<reference evidence="3 4" key="1">
    <citation type="journal article" date="2014" name="PLoS Genet.">
        <title>Phylogenetically driven sequencing of extremely halophilic archaea reveals strategies for static and dynamic osmo-response.</title>
        <authorList>
            <person name="Becker E.A."/>
            <person name="Seitzer P.M."/>
            <person name="Tritt A."/>
            <person name="Larsen D."/>
            <person name="Krusor M."/>
            <person name="Yao A.I."/>
            <person name="Wu D."/>
            <person name="Madern D."/>
            <person name="Eisen J.A."/>
            <person name="Darling A.E."/>
            <person name="Facciotti M.T."/>
        </authorList>
    </citation>
    <scope>NUCLEOTIDE SEQUENCE [LARGE SCALE GENOMIC DNA]</scope>
    <source>
        <strain evidence="3 4">DSM 1307</strain>
    </source>
</reference>
<sequence length="178" mass="19159">MVSVAEANAAADRTIADESVDDRNAGEVTLGESYTETSEILMPTDTNNLGRALGGRVLHWMDICAAIASRRFSGGLTVTAAMEGVEFLAPIEQGEIVTLSGYVFATGRTSMDVKVTVTAEHPAADELRETTTSFFTFVAVDGSHGTRPVPDLACANDHQHALRERALEQHQDRHERTG</sequence>